<sequence length="270" mass="31142">MKPEDLADKLEKISLPEIEIPGHKKELREILLNKYSRERKNWLFFSIFQKFAFASLGLILIFFLFNNLIYPNYSLAKAKEIALKDPEIKELIKKGGMIKDIKIVKNRAYVLIQSAKEEIAQAPQISEKKALGIEKTEEVKREETSVALAEISIKERKVAKIEKITPPVIPLTEEEKEKIQEISRNSPEIQKEIPKEAKIKEIIPPSSELKLIKKGGEIQVLPETKKEAVVIYQFEKSCWQGKINLKEEKVEELKFLGEFENDATNGEKER</sequence>
<reference evidence="3" key="1">
    <citation type="submission" date="2017-09" db="EMBL/GenBank/DDBJ databases">
        <title>Depth-based differentiation of microbial function through sediment-hosted aquifers and enrichment of novel symbionts in the deep terrestrial subsurface.</title>
        <authorList>
            <person name="Probst A.J."/>
            <person name="Ladd B."/>
            <person name="Jarett J.K."/>
            <person name="Geller-Mcgrath D.E."/>
            <person name="Sieber C.M.K."/>
            <person name="Emerson J.B."/>
            <person name="Anantharaman K."/>
            <person name="Thomas B.C."/>
            <person name="Malmstrom R."/>
            <person name="Stieglmeier M."/>
            <person name="Klingl A."/>
            <person name="Woyke T."/>
            <person name="Ryan C.M."/>
            <person name="Banfield J.F."/>
        </authorList>
    </citation>
    <scope>NUCLEOTIDE SEQUENCE [LARGE SCALE GENOMIC DNA]</scope>
</reference>
<keyword evidence="1" id="KW-0812">Transmembrane</keyword>
<name>A0A2M8DNN2_9BACT</name>
<organism evidence="2 3">
    <name type="scientific">Candidatus Nealsonbacteria bacterium CG_4_9_14_0_8_um_filter_35_12</name>
    <dbReference type="NCBI Taxonomy" id="1974692"/>
    <lineage>
        <taxon>Bacteria</taxon>
        <taxon>Candidatus Nealsoniibacteriota</taxon>
    </lineage>
</organism>
<keyword evidence="1" id="KW-1133">Transmembrane helix</keyword>
<dbReference type="Proteomes" id="UP000228875">
    <property type="component" value="Unassembled WGS sequence"/>
</dbReference>
<accession>A0A2M8DNN2</accession>
<dbReference type="EMBL" id="PFTB01000007">
    <property type="protein sequence ID" value="PJB99713.1"/>
    <property type="molecule type" value="Genomic_DNA"/>
</dbReference>
<feature type="transmembrane region" description="Helical" evidence="1">
    <location>
        <begin position="42"/>
        <end position="65"/>
    </location>
</feature>
<evidence type="ECO:0000313" key="3">
    <source>
        <dbReference type="Proteomes" id="UP000228875"/>
    </source>
</evidence>
<evidence type="ECO:0000256" key="1">
    <source>
        <dbReference type="SAM" id="Phobius"/>
    </source>
</evidence>
<gene>
    <name evidence="2" type="ORF">CO077_00270</name>
</gene>
<comment type="caution">
    <text evidence="2">The sequence shown here is derived from an EMBL/GenBank/DDBJ whole genome shotgun (WGS) entry which is preliminary data.</text>
</comment>
<protein>
    <submittedName>
        <fullName evidence="2">Uncharacterized protein</fullName>
    </submittedName>
</protein>
<dbReference type="AlphaFoldDB" id="A0A2M8DNN2"/>
<evidence type="ECO:0000313" key="2">
    <source>
        <dbReference type="EMBL" id="PJB99713.1"/>
    </source>
</evidence>
<keyword evidence="1" id="KW-0472">Membrane</keyword>
<proteinExistence type="predicted"/>